<dbReference type="OrthoDB" id="10685029at2759"/>
<feature type="compositionally biased region" description="Basic and acidic residues" evidence="1">
    <location>
        <begin position="270"/>
        <end position="279"/>
    </location>
</feature>
<protein>
    <submittedName>
        <fullName evidence="2">Uncharacterized protein</fullName>
    </submittedName>
</protein>
<evidence type="ECO:0000313" key="2">
    <source>
        <dbReference type="EMBL" id="KAG7344790.1"/>
    </source>
</evidence>
<dbReference type="EMBL" id="JAGRRH010000022">
    <property type="protein sequence ID" value="KAG7344790.1"/>
    <property type="molecule type" value="Genomic_DNA"/>
</dbReference>
<evidence type="ECO:0000256" key="1">
    <source>
        <dbReference type="SAM" id="MobiDB-lite"/>
    </source>
</evidence>
<reference evidence="2" key="1">
    <citation type="journal article" date="2021" name="Sci. Rep.">
        <title>Diploid genomic architecture of Nitzschia inconspicua, an elite biomass production diatom.</title>
        <authorList>
            <person name="Oliver A."/>
            <person name="Podell S."/>
            <person name="Pinowska A."/>
            <person name="Traller J.C."/>
            <person name="Smith S.R."/>
            <person name="McClure R."/>
            <person name="Beliaev A."/>
            <person name="Bohutskyi P."/>
            <person name="Hill E.A."/>
            <person name="Rabines A."/>
            <person name="Zheng H."/>
            <person name="Allen L.Z."/>
            <person name="Kuo A."/>
            <person name="Grigoriev I.V."/>
            <person name="Allen A.E."/>
            <person name="Hazlebeck D."/>
            <person name="Allen E.E."/>
        </authorList>
    </citation>
    <scope>NUCLEOTIDE SEQUENCE</scope>
    <source>
        <strain evidence="2">Hildebrandi</strain>
    </source>
</reference>
<sequence>MPLHEPILGQVSQLRECFTVRERLDLLPDPELEAALESPRGVPDVDVEAIADTVGESEPTFNRNGIAYPMLVCKKCTFHNAEVQLYIGNSSYQGRIQRPRPWWESAYIASFAAMLAHVVHHPCFLYVHCQIPTTNVTREEVHPYPKGKNVRTGMIGLDVTPQYGAKSDYAAQLYVKVDGKHEWSVKSTSLVSQMDDYNCGPIACLKLWTLFQPGEVDSPKLDVKDYRAAVVSKCNQLFKKVEGGLVWNKRRVVVDKDVVEWALYERAPEDFSRKRTSREEEQESGPSTGDVERDKRRRVSKGKRFL</sequence>
<keyword evidence="3" id="KW-1185">Reference proteome</keyword>
<name>A0A9K3KKH5_9STRA</name>
<organism evidence="2 3">
    <name type="scientific">Nitzschia inconspicua</name>
    <dbReference type="NCBI Taxonomy" id="303405"/>
    <lineage>
        <taxon>Eukaryota</taxon>
        <taxon>Sar</taxon>
        <taxon>Stramenopiles</taxon>
        <taxon>Ochrophyta</taxon>
        <taxon>Bacillariophyta</taxon>
        <taxon>Bacillariophyceae</taxon>
        <taxon>Bacillariophycidae</taxon>
        <taxon>Bacillariales</taxon>
        <taxon>Bacillariaceae</taxon>
        <taxon>Nitzschia</taxon>
    </lineage>
</organism>
<feature type="region of interest" description="Disordered" evidence="1">
    <location>
        <begin position="270"/>
        <end position="306"/>
    </location>
</feature>
<gene>
    <name evidence="2" type="ORF">IV203_032321</name>
</gene>
<proteinExistence type="predicted"/>
<dbReference type="Proteomes" id="UP000693970">
    <property type="component" value="Unassembled WGS sequence"/>
</dbReference>
<evidence type="ECO:0000313" key="3">
    <source>
        <dbReference type="Proteomes" id="UP000693970"/>
    </source>
</evidence>
<accession>A0A9K3KKH5</accession>
<comment type="caution">
    <text evidence="2">The sequence shown here is derived from an EMBL/GenBank/DDBJ whole genome shotgun (WGS) entry which is preliminary data.</text>
</comment>
<feature type="compositionally biased region" description="Basic residues" evidence="1">
    <location>
        <begin position="295"/>
        <end position="306"/>
    </location>
</feature>
<dbReference type="AlphaFoldDB" id="A0A9K3KKH5"/>
<reference evidence="2" key="2">
    <citation type="submission" date="2021-04" db="EMBL/GenBank/DDBJ databases">
        <authorList>
            <person name="Podell S."/>
        </authorList>
    </citation>
    <scope>NUCLEOTIDE SEQUENCE</scope>
    <source>
        <strain evidence="2">Hildebrandi</strain>
    </source>
</reference>